<evidence type="ECO:0000313" key="1">
    <source>
        <dbReference type="EMBL" id="KAK3096602.1"/>
    </source>
</evidence>
<evidence type="ECO:0000313" key="2">
    <source>
        <dbReference type="Proteomes" id="UP001186944"/>
    </source>
</evidence>
<sequence length="130" mass="14127">MNNHAYVFGAQFVMWKIDIKGTLLDKKYTSKGVSCSVCKTSKTSSVIMIPGRKECYAGMTKEYGGYLMSGYHAHAGASQYICVDANADTCASSGTSWRKLLYPVESVCEGTLKCPPYINGAEMTCVVCSM</sequence>
<dbReference type="EMBL" id="VSWD01000007">
    <property type="protein sequence ID" value="KAK3096602.1"/>
    <property type="molecule type" value="Genomic_DNA"/>
</dbReference>
<gene>
    <name evidence="1" type="ORF">FSP39_001605</name>
</gene>
<dbReference type="GO" id="GO:0005615">
    <property type="term" value="C:extracellular space"/>
    <property type="evidence" value="ECO:0007669"/>
    <property type="project" value="TreeGrafter"/>
</dbReference>
<reference evidence="1" key="1">
    <citation type="submission" date="2019-08" db="EMBL/GenBank/DDBJ databases">
        <title>The improved chromosome-level genome for the pearl oyster Pinctada fucata martensii using PacBio sequencing and Hi-C.</title>
        <authorList>
            <person name="Zheng Z."/>
        </authorList>
    </citation>
    <scope>NUCLEOTIDE SEQUENCE</scope>
    <source>
        <strain evidence="1">ZZ-2019</strain>
        <tissue evidence="1">Adductor muscle</tissue>
    </source>
</reference>
<proteinExistence type="predicted"/>
<dbReference type="Proteomes" id="UP001186944">
    <property type="component" value="Unassembled WGS sequence"/>
</dbReference>
<dbReference type="InterPro" id="IPR051077">
    <property type="entry name" value="Ca-dependent_lectin"/>
</dbReference>
<dbReference type="PANTHER" id="PTHR24024:SF18">
    <property type="entry name" value="SHORT-CHAIN COLLAGEN C4-LIKE"/>
    <property type="match status" value="1"/>
</dbReference>
<keyword evidence="2" id="KW-1185">Reference proteome</keyword>
<protein>
    <submittedName>
        <fullName evidence="1">Uncharacterized protein</fullName>
    </submittedName>
</protein>
<dbReference type="AlphaFoldDB" id="A0AA88Y2M7"/>
<dbReference type="PANTHER" id="PTHR24024">
    <property type="entry name" value="PULMONARY SURFACTANT-ASSOCIATED PROTEIN A"/>
    <property type="match status" value="1"/>
</dbReference>
<organism evidence="1 2">
    <name type="scientific">Pinctada imbricata</name>
    <name type="common">Atlantic pearl-oyster</name>
    <name type="synonym">Pinctada martensii</name>
    <dbReference type="NCBI Taxonomy" id="66713"/>
    <lineage>
        <taxon>Eukaryota</taxon>
        <taxon>Metazoa</taxon>
        <taxon>Spiralia</taxon>
        <taxon>Lophotrochozoa</taxon>
        <taxon>Mollusca</taxon>
        <taxon>Bivalvia</taxon>
        <taxon>Autobranchia</taxon>
        <taxon>Pteriomorphia</taxon>
        <taxon>Pterioida</taxon>
        <taxon>Pterioidea</taxon>
        <taxon>Pteriidae</taxon>
        <taxon>Pinctada</taxon>
    </lineage>
</organism>
<name>A0AA88Y2M7_PINIB</name>
<comment type="caution">
    <text evidence="1">The sequence shown here is derived from an EMBL/GenBank/DDBJ whole genome shotgun (WGS) entry which is preliminary data.</text>
</comment>
<accession>A0AA88Y2M7</accession>